<sequence>MILGTYITIPEAFPADLLAYSGELFTDLSLLIVLAVGLPMAFWVIRKTISLVRAR</sequence>
<feature type="transmembrane region" description="Helical" evidence="1">
    <location>
        <begin position="24"/>
        <end position="45"/>
    </location>
</feature>
<evidence type="ECO:0000313" key="2">
    <source>
        <dbReference type="EMBL" id="GAH91394.1"/>
    </source>
</evidence>
<keyword evidence="1" id="KW-1133">Transmembrane helix</keyword>
<gene>
    <name evidence="2" type="ORF">S06H3_00032</name>
</gene>
<name>X1KMN0_9ZZZZ</name>
<keyword evidence="1" id="KW-0812">Transmembrane</keyword>
<comment type="caution">
    <text evidence="2">The sequence shown here is derived from an EMBL/GenBank/DDBJ whole genome shotgun (WGS) entry which is preliminary data.</text>
</comment>
<organism evidence="2">
    <name type="scientific">marine sediment metagenome</name>
    <dbReference type="NCBI Taxonomy" id="412755"/>
    <lineage>
        <taxon>unclassified sequences</taxon>
        <taxon>metagenomes</taxon>
        <taxon>ecological metagenomes</taxon>
    </lineage>
</organism>
<protein>
    <submittedName>
        <fullName evidence="2">Uncharacterized protein</fullName>
    </submittedName>
</protein>
<reference evidence="2" key="1">
    <citation type="journal article" date="2014" name="Front. Microbiol.">
        <title>High frequency of phylogenetically diverse reductive dehalogenase-homologous genes in deep subseafloor sedimentary metagenomes.</title>
        <authorList>
            <person name="Kawai M."/>
            <person name="Futagami T."/>
            <person name="Toyoda A."/>
            <person name="Takaki Y."/>
            <person name="Nishi S."/>
            <person name="Hori S."/>
            <person name="Arai W."/>
            <person name="Tsubouchi T."/>
            <person name="Morono Y."/>
            <person name="Uchiyama I."/>
            <person name="Ito T."/>
            <person name="Fujiyama A."/>
            <person name="Inagaki F."/>
            <person name="Takami H."/>
        </authorList>
    </citation>
    <scope>NUCLEOTIDE SEQUENCE</scope>
    <source>
        <strain evidence="2">Expedition CK06-06</strain>
    </source>
</reference>
<proteinExistence type="predicted"/>
<accession>X1KMN0</accession>
<evidence type="ECO:0000256" key="1">
    <source>
        <dbReference type="SAM" id="Phobius"/>
    </source>
</evidence>
<dbReference type="EMBL" id="BARV01000005">
    <property type="protein sequence ID" value="GAH91394.1"/>
    <property type="molecule type" value="Genomic_DNA"/>
</dbReference>
<dbReference type="AlphaFoldDB" id="X1KMN0"/>
<keyword evidence="1" id="KW-0472">Membrane</keyword>